<comment type="caution">
    <text evidence="1">The sequence shown here is derived from an EMBL/GenBank/DDBJ whole genome shotgun (WGS) entry which is preliminary data.</text>
</comment>
<dbReference type="Proteomes" id="UP001187192">
    <property type="component" value="Unassembled WGS sequence"/>
</dbReference>
<reference evidence="1" key="1">
    <citation type="submission" date="2023-07" db="EMBL/GenBank/DDBJ databases">
        <title>draft genome sequence of fig (Ficus carica).</title>
        <authorList>
            <person name="Takahashi T."/>
            <person name="Nishimura K."/>
        </authorList>
    </citation>
    <scope>NUCLEOTIDE SEQUENCE</scope>
</reference>
<keyword evidence="2" id="KW-1185">Reference proteome</keyword>
<dbReference type="AlphaFoldDB" id="A0AA87YYB9"/>
<protein>
    <submittedName>
        <fullName evidence="1">Uncharacterized protein</fullName>
    </submittedName>
</protein>
<sequence length="17" mass="2160">MGQARRRQRKQGRFEKQ</sequence>
<proteinExistence type="predicted"/>
<gene>
    <name evidence="1" type="ORF">TIFTF001_040776</name>
</gene>
<accession>A0AA87YYB9</accession>
<dbReference type="EMBL" id="BTGU01001579">
    <property type="protein sequence ID" value="GMN25803.1"/>
    <property type="molecule type" value="Genomic_DNA"/>
</dbReference>
<evidence type="ECO:0000313" key="2">
    <source>
        <dbReference type="Proteomes" id="UP001187192"/>
    </source>
</evidence>
<evidence type="ECO:0000313" key="1">
    <source>
        <dbReference type="EMBL" id="GMN25803.1"/>
    </source>
</evidence>
<organism evidence="1 2">
    <name type="scientific">Ficus carica</name>
    <name type="common">Common fig</name>
    <dbReference type="NCBI Taxonomy" id="3494"/>
    <lineage>
        <taxon>Eukaryota</taxon>
        <taxon>Viridiplantae</taxon>
        <taxon>Streptophyta</taxon>
        <taxon>Embryophyta</taxon>
        <taxon>Tracheophyta</taxon>
        <taxon>Spermatophyta</taxon>
        <taxon>Magnoliopsida</taxon>
        <taxon>eudicotyledons</taxon>
        <taxon>Gunneridae</taxon>
        <taxon>Pentapetalae</taxon>
        <taxon>rosids</taxon>
        <taxon>fabids</taxon>
        <taxon>Rosales</taxon>
        <taxon>Moraceae</taxon>
        <taxon>Ficeae</taxon>
        <taxon>Ficus</taxon>
    </lineage>
</organism>
<name>A0AA87YYB9_FICCA</name>